<dbReference type="GO" id="GO:0004601">
    <property type="term" value="F:peroxidase activity"/>
    <property type="evidence" value="ECO:0007669"/>
    <property type="project" value="UniProtKB-KW"/>
</dbReference>
<dbReference type="EMBL" id="QWIT01000145">
    <property type="protein sequence ID" value="RMZ30005.1"/>
    <property type="molecule type" value="Genomic_DNA"/>
</dbReference>
<dbReference type="GO" id="GO:0006979">
    <property type="term" value="P:response to oxidative stress"/>
    <property type="evidence" value="ECO:0007669"/>
    <property type="project" value="InterPro"/>
</dbReference>
<dbReference type="PRINTS" id="PR00081">
    <property type="entry name" value="GDHRDH"/>
</dbReference>
<dbReference type="InterPro" id="IPR002347">
    <property type="entry name" value="SDR_fam"/>
</dbReference>
<protein>
    <recommendedName>
        <fullName evidence="5">Peroxidase</fullName>
        <ecNumber evidence="5">1.11.1.-</ecNumber>
    </recommendedName>
</protein>
<dbReference type="GO" id="GO:0020037">
    <property type="term" value="F:heme binding"/>
    <property type="evidence" value="ECO:0007669"/>
    <property type="project" value="UniProtKB-UniRule"/>
</dbReference>
<dbReference type="PRINTS" id="PR00080">
    <property type="entry name" value="SDRFAMILY"/>
</dbReference>
<dbReference type="PROSITE" id="PS50873">
    <property type="entry name" value="PEROXIDASE_4"/>
    <property type="match status" value="1"/>
</dbReference>
<dbReference type="PANTHER" id="PTHR43618:SF4">
    <property type="entry name" value="SHORT CHAIN DEHYDROGENASE_REDUCTASE FAMILY (AFU_ORTHOLOGUE AFUA_7G04540)"/>
    <property type="match status" value="1"/>
</dbReference>
<feature type="compositionally biased region" description="Basic and acidic residues" evidence="6">
    <location>
        <begin position="930"/>
        <end position="941"/>
    </location>
</feature>
<feature type="compositionally biased region" description="Polar residues" evidence="6">
    <location>
        <begin position="1217"/>
        <end position="1226"/>
    </location>
</feature>
<evidence type="ECO:0000256" key="6">
    <source>
        <dbReference type="SAM" id="MobiDB-lite"/>
    </source>
</evidence>
<evidence type="ECO:0000256" key="7">
    <source>
        <dbReference type="SAM" id="Phobius"/>
    </source>
</evidence>
<dbReference type="InterPro" id="IPR036291">
    <property type="entry name" value="NAD(P)-bd_dom_sf"/>
</dbReference>
<evidence type="ECO:0000256" key="2">
    <source>
        <dbReference type="ARBA" id="ARBA00022857"/>
    </source>
</evidence>
<dbReference type="SUPFAM" id="SSF51735">
    <property type="entry name" value="NAD(P)-binding Rossmann-fold domains"/>
    <property type="match status" value="1"/>
</dbReference>
<evidence type="ECO:0000313" key="10">
    <source>
        <dbReference type="Proteomes" id="UP000281677"/>
    </source>
</evidence>
<comment type="similarity">
    <text evidence="1">Belongs to the short-chain dehydrogenases/reductases (SDR) family.</text>
</comment>
<feature type="region of interest" description="Disordered" evidence="6">
    <location>
        <begin position="1191"/>
        <end position="1234"/>
    </location>
</feature>
<feature type="compositionally biased region" description="Polar residues" evidence="6">
    <location>
        <begin position="464"/>
        <end position="484"/>
    </location>
</feature>
<keyword evidence="7" id="KW-0812">Transmembrane</keyword>
<feature type="compositionally biased region" description="Basic and acidic residues" evidence="6">
    <location>
        <begin position="1105"/>
        <end position="1121"/>
    </location>
</feature>
<feature type="domain" description="Plant heme peroxidase family profile" evidence="8">
    <location>
        <begin position="19"/>
        <end position="289"/>
    </location>
</feature>
<comment type="similarity">
    <text evidence="4">Belongs to the peroxidase family.</text>
</comment>
<dbReference type="EC" id="1.11.1.-" evidence="5"/>
<evidence type="ECO:0000256" key="3">
    <source>
        <dbReference type="ARBA" id="ARBA00023002"/>
    </source>
</evidence>
<dbReference type="SUPFAM" id="SSF48113">
    <property type="entry name" value="Heme-dependent peroxidases"/>
    <property type="match status" value="1"/>
</dbReference>
<feature type="compositionally biased region" description="Pro residues" evidence="6">
    <location>
        <begin position="1044"/>
        <end position="1072"/>
    </location>
</feature>
<dbReference type="GO" id="GO:0046872">
    <property type="term" value="F:metal ion binding"/>
    <property type="evidence" value="ECO:0007669"/>
    <property type="project" value="UniProtKB-UniRule"/>
</dbReference>
<feature type="transmembrane region" description="Helical" evidence="7">
    <location>
        <begin position="620"/>
        <end position="638"/>
    </location>
</feature>
<dbReference type="InterPro" id="IPR010255">
    <property type="entry name" value="Haem_peroxidase_sf"/>
</dbReference>
<accession>A0A3M7IWU6</accession>
<dbReference type="Gene3D" id="3.40.50.720">
    <property type="entry name" value="NAD(P)-binding Rossmann-like Domain"/>
    <property type="match status" value="1"/>
</dbReference>
<keyword evidence="7" id="KW-1133">Transmembrane helix</keyword>
<feature type="compositionally biased region" description="Low complexity" evidence="6">
    <location>
        <begin position="1191"/>
        <end position="1206"/>
    </location>
</feature>
<feature type="region of interest" description="Disordered" evidence="6">
    <location>
        <begin position="813"/>
        <end position="855"/>
    </location>
</feature>
<feature type="region of interest" description="Disordered" evidence="6">
    <location>
        <begin position="1305"/>
        <end position="1338"/>
    </location>
</feature>
<dbReference type="Gene3D" id="1.10.420.10">
    <property type="entry name" value="Peroxidase, domain 2"/>
    <property type="match status" value="1"/>
</dbReference>
<gene>
    <name evidence="9" type="ORF">D0859_05898</name>
</gene>
<reference evidence="9 10" key="1">
    <citation type="journal article" date="2018" name="BMC Genomics">
        <title>Genomic evidence for intraspecific hybridization in a clonal and extremely halotolerant yeast.</title>
        <authorList>
            <person name="Gostincar C."/>
            <person name="Stajich J.E."/>
            <person name="Zupancic J."/>
            <person name="Zalar P."/>
            <person name="Gunde-Cimerman N."/>
        </authorList>
    </citation>
    <scope>NUCLEOTIDE SEQUENCE [LARGE SCALE GENOMIC DNA]</scope>
    <source>
        <strain evidence="9 10">EXF-120</strain>
    </source>
</reference>
<dbReference type="OrthoDB" id="3786440at2759"/>
<feature type="region of interest" description="Disordered" evidence="6">
    <location>
        <begin position="464"/>
        <end position="490"/>
    </location>
</feature>
<feature type="transmembrane region" description="Helical" evidence="7">
    <location>
        <begin position="711"/>
        <end position="732"/>
    </location>
</feature>
<keyword evidence="5" id="KW-0575">Peroxidase</keyword>
<evidence type="ECO:0000313" key="9">
    <source>
        <dbReference type="EMBL" id="RMZ30005.1"/>
    </source>
</evidence>
<feature type="compositionally biased region" description="Polar residues" evidence="6">
    <location>
        <begin position="1321"/>
        <end position="1338"/>
    </location>
</feature>
<feature type="compositionally biased region" description="Pro residues" evidence="6">
    <location>
        <begin position="1014"/>
        <end position="1029"/>
    </location>
</feature>
<dbReference type="Proteomes" id="UP000281677">
    <property type="component" value="Unassembled WGS sequence"/>
</dbReference>
<comment type="caution">
    <text evidence="9">The sequence shown here is derived from an EMBL/GenBank/DDBJ whole genome shotgun (WGS) entry which is preliminary data.</text>
</comment>
<evidence type="ECO:0000256" key="5">
    <source>
        <dbReference type="RuleBase" id="RU363051"/>
    </source>
</evidence>
<name>A0A3M7IWU6_HORWE</name>
<dbReference type="PANTHER" id="PTHR43618">
    <property type="entry name" value="7-ALPHA-HYDROXYSTEROID DEHYDROGENASE"/>
    <property type="match status" value="1"/>
</dbReference>
<dbReference type="Pfam" id="PF00141">
    <property type="entry name" value="peroxidase"/>
    <property type="match status" value="1"/>
</dbReference>
<feature type="compositionally biased region" description="Polar residues" evidence="6">
    <location>
        <begin position="813"/>
        <end position="842"/>
    </location>
</feature>
<keyword evidence="2" id="KW-0521">NADP</keyword>
<dbReference type="InterPro" id="IPR002016">
    <property type="entry name" value="Haem_peroxidase"/>
</dbReference>
<feature type="region of interest" description="Disordered" evidence="6">
    <location>
        <begin position="1622"/>
        <end position="1641"/>
    </location>
</feature>
<feature type="compositionally biased region" description="Polar residues" evidence="6">
    <location>
        <begin position="942"/>
        <end position="962"/>
    </location>
</feature>
<sequence length="1655" mass="180382">MVLAGYSVKTPTYSPASGGADGSLLLSDEEVSRSDQNPLQGFRSFLLGKYNGYKDQDVSAADFVQVAGMIGVKACPGGPVVKTVVGREDNSDAAPDGLLPQAFGQRADYQTLIDLWADKGFSPRELAALIGAHSTSRAFAQQKNGIPTGGQQDSSPRVWDVKYYSQTQSQSPPRGVYRFQSDVNLANPETETGKAFSEFAQNPGTWAAEFSAAFYKLSIAGIPEDVAAGLTDCKANNDQVKASNLFDCSFLTAVVTGGATGIGLMITQALVANGAKVYITSRRQEVLDNAIKLYNTGPGSIHALPGDVSSKDGCIKLAEEMKQKEPNGIQLLVNNAGIARDDNTKFSTNGQPDMTDPEAISQHFLKSEEKQWMDTFQTNVMGQYFMAMAFLPLLAKGREVVPGYSSSVVNVSSISGQMKGSSMGQFAYATSKGAFTHLSRMLGTTFAQSKVRVNVIAPGVFPSEMTTGGSNDQNKSEMDMTSANPAGRKGHDTDMAATILMLAGRGGTFYNEQIMYPDGGNTLVQPAFNHYPDLPALVTMDPDRWASLYAAGYQARRPTPGGLAAPTSIGRASTAPTSTSAALRRSLGETGEISISDFLLGLGKLVWAWIWHYIVRQTLWVLFYAALVLLVIGTVNHFTEYVRWTGDHVERFRELYDDVALESDFLLSCEQTWASFKRWKRRMLIAARTNWYTDKLTLLQQEARIWYDRTMWFLLWVVLPMSGLIAAASHSLQGRAGHGEFTLWKDLKGPLAVGLPEWLIARKHWEGSNSHYESSAIEEAQMQIDQELLVPEARTEWIPATDVPSEPPVTLVETNSVTSGPPVSKTSQQHTPHETATTSQMEETPDFWAPPEGKTTIEQGKRTGALRAQTRRGFALHHATAIKVINEISSCPRLTQRLVIPTMFAPPPVHLSKAQIEGLRAASDARKAAAEEVKKEKRKSGESSYSLTTAESTSSLQKTDSQSPKRKVGLFARSNKLKVSSPIAQDVEHTSKLRARQDSEDARERESVDISTVSPPPFAEQPRQAPVPPQKSNRVAAKMNIPPLFAPPPVGKPPAPPAPSPPPAGPPPPIPQEPHIRRGSATLRGRTGLVGDSIDGTLLQAAEDYEVHSHQDSRSNDEKMRPPHPARASTDPVAPSAGQMFKPPPVKAKRTTIGGKPEWNGMKFDPLQAKAVNKTPKRTSAAASIRAALLDIDALAPRPRGRSPSPLRKKDVDESADTANPASSEAQLPWKRRRKGETISMLLDAGFFPDKRLTADKLDVSRRLHVELPPRLAPIDKELPDTPDSILPTPTELYQTTARRPLPVTQRNKVAKRRSPLAHVSKTSARANSADNNISPSRLSAIPELAGTRDSSDSSPLSSGTTTPVATKIHLRNGSIVTVQPPEVTAWERHSYIQGPIKLPKPIILPRNNSIASLDAFQEAIEQVYQEALAIPRRRSDDAVEEGICEWFDDFGFESVEFAGDNLVAEDLTLEDIREICESHHDADNNSADHFMMAPEESGASPIEKVVAKEILELAKPSAIPEPPIIPPVETEETLRAKGIARLSQQARKESMTLARSETVYDITTPAPEQSMLSKAAMSAADDVPKEEEGDGVGWMVDQSGWSDSDPDELDEQPAWIAPAIQNKQGMLNRGPSKKETRNPVRKMRRLMATASAIL</sequence>
<keyword evidence="7" id="KW-0472">Membrane</keyword>
<proteinExistence type="inferred from homology"/>
<dbReference type="Pfam" id="PF00106">
    <property type="entry name" value="adh_short"/>
    <property type="match status" value="1"/>
</dbReference>
<evidence type="ECO:0000256" key="1">
    <source>
        <dbReference type="ARBA" id="ARBA00006484"/>
    </source>
</evidence>
<evidence type="ECO:0000259" key="8">
    <source>
        <dbReference type="PROSITE" id="PS50873"/>
    </source>
</evidence>
<dbReference type="VEuPathDB" id="FungiDB:BTJ68_02447"/>
<keyword evidence="3 5" id="KW-0560">Oxidoreductase</keyword>
<dbReference type="VEuPathDB" id="FungiDB:BTJ68_02446"/>
<feature type="region of interest" description="Disordered" evidence="6">
    <location>
        <begin position="930"/>
        <end position="1165"/>
    </location>
</feature>
<dbReference type="Gene3D" id="1.10.520.10">
    <property type="match status" value="1"/>
</dbReference>
<evidence type="ECO:0000256" key="4">
    <source>
        <dbReference type="RuleBase" id="RU004241"/>
    </source>
</evidence>
<feature type="compositionally biased region" description="Basic and acidic residues" evidence="6">
    <location>
        <begin position="986"/>
        <end position="1008"/>
    </location>
</feature>
<dbReference type="InterPro" id="IPR052178">
    <property type="entry name" value="Sec_Metab_Biosynth_SDR"/>
</dbReference>
<organism evidence="9 10">
    <name type="scientific">Hortaea werneckii</name>
    <name type="common">Black yeast</name>
    <name type="synonym">Cladosporium werneckii</name>
    <dbReference type="NCBI Taxonomy" id="91943"/>
    <lineage>
        <taxon>Eukaryota</taxon>
        <taxon>Fungi</taxon>
        <taxon>Dikarya</taxon>
        <taxon>Ascomycota</taxon>
        <taxon>Pezizomycotina</taxon>
        <taxon>Dothideomycetes</taxon>
        <taxon>Dothideomycetidae</taxon>
        <taxon>Mycosphaerellales</taxon>
        <taxon>Teratosphaeriaceae</taxon>
        <taxon>Hortaea</taxon>
    </lineage>
</organism>